<protein>
    <submittedName>
        <fullName evidence="4">ArdC-like ssDNA-binding domain-containing protein</fullName>
    </submittedName>
</protein>
<gene>
    <name evidence="4" type="ORF">P7D43_05230</name>
    <name evidence="5" type="ORF">P7D79_06575</name>
</gene>
<evidence type="ECO:0000313" key="4">
    <source>
        <dbReference type="EMBL" id="MDT2401768.1"/>
    </source>
</evidence>
<dbReference type="Proteomes" id="UP001260773">
    <property type="component" value="Unassembled WGS sequence"/>
</dbReference>
<dbReference type="GO" id="GO:0003697">
    <property type="term" value="F:single-stranded DNA binding"/>
    <property type="evidence" value="ECO:0007669"/>
    <property type="project" value="InterPro"/>
</dbReference>
<dbReference type="EMBL" id="JARPWY010000013">
    <property type="protein sequence ID" value="MDT2513899.1"/>
    <property type="molecule type" value="Genomic_DNA"/>
</dbReference>
<feature type="compositionally biased region" description="Basic and acidic residues" evidence="2">
    <location>
        <begin position="840"/>
        <end position="862"/>
    </location>
</feature>
<comment type="caution">
    <text evidence="4">The sequence shown here is derived from an EMBL/GenBank/DDBJ whole genome shotgun (WGS) entry which is preliminary data.</text>
</comment>
<feature type="domain" description="N-terminal" evidence="3">
    <location>
        <begin position="558"/>
        <end position="636"/>
    </location>
</feature>
<feature type="coiled-coil region" evidence="1">
    <location>
        <begin position="300"/>
        <end position="373"/>
    </location>
</feature>
<evidence type="ECO:0000313" key="6">
    <source>
        <dbReference type="Proteomes" id="UP001260773"/>
    </source>
</evidence>
<dbReference type="AlphaFoldDB" id="A0AAW8RPK2"/>
<reference evidence="4 7" key="1">
    <citation type="submission" date="2023-03" db="EMBL/GenBank/DDBJ databases">
        <authorList>
            <person name="Shen W."/>
            <person name="Cai J."/>
        </authorList>
    </citation>
    <scope>NUCLEOTIDE SEQUENCE</scope>
    <source>
        <strain evidence="4">P33-2</strain>
        <strain evidence="5 7">Y2</strain>
    </source>
</reference>
<dbReference type="InterPro" id="IPR013610">
    <property type="entry name" value="ArdC_N"/>
</dbReference>
<dbReference type="Pfam" id="PF08401">
    <property type="entry name" value="ArdcN"/>
    <property type="match status" value="1"/>
</dbReference>
<dbReference type="RefSeq" id="WP_311820686.1">
    <property type="nucleotide sequence ID" value="NZ_JARPWH010000012.1"/>
</dbReference>
<evidence type="ECO:0000313" key="5">
    <source>
        <dbReference type="EMBL" id="MDT2513899.1"/>
    </source>
</evidence>
<feature type="region of interest" description="Disordered" evidence="2">
    <location>
        <begin position="827"/>
        <end position="862"/>
    </location>
</feature>
<organism evidence="4 6">
    <name type="scientific">Enterococcus avium</name>
    <name type="common">Streptococcus avium</name>
    <dbReference type="NCBI Taxonomy" id="33945"/>
    <lineage>
        <taxon>Bacteria</taxon>
        <taxon>Bacillati</taxon>
        <taxon>Bacillota</taxon>
        <taxon>Bacilli</taxon>
        <taxon>Lactobacillales</taxon>
        <taxon>Enterococcaceae</taxon>
        <taxon>Enterococcus</taxon>
    </lineage>
</organism>
<evidence type="ECO:0000259" key="3">
    <source>
        <dbReference type="Pfam" id="PF08401"/>
    </source>
</evidence>
<dbReference type="EMBL" id="JARPWH010000012">
    <property type="protein sequence ID" value="MDT2401768.1"/>
    <property type="molecule type" value="Genomic_DNA"/>
</dbReference>
<sequence>MSIYTLVTIDQRFIAETIARTGSEQLLDKVARSFVGLYSQDENWYIPLRANLGKKKPEGAYFETPFETNNTHFKRPGLDYEKSIFVPSEYTIEIRNTLPSEQSDLIFSKQNEIRMSFENYVLSLEKLDKHSPSYKFSTVPLFPEGIQQIKEIRKTPSEERSKASSVESPLPTIPVEPAAQVFIEENPSGHYWVVDWNEGGKQIGEFAGNPITDEVLDALRKIDADQYIQPGYYKSRTVEVSEGKVISALRIDLGDGGGVNNPYFERIKRNIFNQQKVNEFPDEEPHQESLFEHMIDILPEENATSKLSQAKKKLERLEREYDEKVNQLFGHQKRTNGQPMNDKRNGRSWFNQHERLENSVRNLSKEIDLQKERIGNLLWQREIKELGINKQGGLIMSVDNIPKIKEEIEKFERGDSMYSSVTIQKYKKKLKELEGVQEKIESAENNLTEHAKALINSDEIKQWVKKPTIYFVSGLRKVALELTAEGTFVESQKYPATTEEAKKKIADLLSADKVVTEKIPSKKEERSIQDIIKKKDYKALSSHLKNGISSYLETDTFKNYLNFVSKFHKYSHKNVQLLLDQNPNTTHVAGFKKWKELGRTVNKGAKALYVYAPGSKIVRDKKGEPVKDEKGQVIKEKFFFLTPVFDVSQTNGEPLPKPIHDLEGNFETPEQFVKVFKAIENISPVPIKVEEIQGSARGYYHKVNKEIVVKTGLGEIMTLKTLIHEVTHAKLHADSTASFGDTEYSQHEFEAESVAYIVSNHLGIDTGDYSFGYLSSWTEQGHSIDSFTESLDRITKEAQGIIDSLDKSLALSFAMAEPANKFEERVARAQGRAIQPIASETKKETKESEPALPKEQRPRLNH</sequence>
<evidence type="ECO:0000256" key="2">
    <source>
        <dbReference type="SAM" id="MobiDB-lite"/>
    </source>
</evidence>
<proteinExistence type="predicted"/>
<dbReference type="Proteomes" id="UP001264335">
    <property type="component" value="Unassembled WGS sequence"/>
</dbReference>
<feature type="coiled-coil region" evidence="1">
    <location>
        <begin position="423"/>
        <end position="453"/>
    </location>
</feature>
<keyword evidence="1" id="KW-0175">Coiled coil</keyword>
<evidence type="ECO:0000256" key="1">
    <source>
        <dbReference type="SAM" id="Coils"/>
    </source>
</evidence>
<evidence type="ECO:0000313" key="7">
    <source>
        <dbReference type="Proteomes" id="UP001264335"/>
    </source>
</evidence>
<accession>A0AAW8RPK2</accession>
<name>A0AAW8RPK2_ENTAV</name>
<dbReference type="Gene3D" id="1.10.10.2910">
    <property type="match status" value="1"/>
</dbReference>